<dbReference type="SUPFAM" id="SSF54403">
    <property type="entry name" value="Cystatin/monellin"/>
    <property type="match status" value="1"/>
</dbReference>
<dbReference type="EMBL" id="LXQA010109050">
    <property type="protein sequence ID" value="MCI18210.1"/>
    <property type="molecule type" value="Genomic_DNA"/>
</dbReference>
<reference evidence="1 2" key="1">
    <citation type="journal article" date="2018" name="Front. Plant Sci.">
        <title>Red Clover (Trifolium pratense) and Zigzag Clover (T. medium) - A Picture of Genomic Similarities and Differences.</title>
        <authorList>
            <person name="Dluhosova J."/>
            <person name="Istvanek J."/>
            <person name="Nedelnik J."/>
            <person name="Repkova J."/>
        </authorList>
    </citation>
    <scope>NUCLEOTIDE SEQUENCE [LARGE SCALE GENOMIC DNA]</scope>
    <source>
        <strain evidence="2">cv. 10/8</strain>
        <tissue evidence="1">Leaf</tissue>
    </source>
</reference>
<proteinExistence type="predicted"/>
<name>A0A392Q3A5_9FABA</name>
<organism evidence="1 2">
    <name type="scientific">Trifolium medium</name>
    <dbReference type="NCBI Taxonomy" id="97028"/>
    <lineage>
        <taxon>Eukaryota</taxon>
        <taxon>Viridiplantae</taxon>
        <taxon>Streptophyta</taxon>
        <taxon>Embryophyta</taxon>
        <taxon>Tracheophyta</taxon>
        <taxon>Spermatophyta</taxon>
        <taxon>Magnoliopsida</taxon>
        <taxon>eudicotyledons</taxon>
        <taxon>Gunneridae</taxon>
        <taxon>Pentapetalae</taxon>
        <taxon>rosids</taxon>
        <taxon>fabids</taxon>
        <taxon>Fabales</taxon>
        <taxon>Fabaceae</taxon>
        <taxon>Papilionoideae</taxon>
        <taxon>50 kb inversion clade</taxon>
        <taxon>NPAAA clade</taxon>
        <taxon>Hologalegina</taxon>
        <taxon>IRL clade</taxon>
        <taxon>Trifolieae</taxon>
        <taxon>Trifolium</taxon>
    </lineage>
</organism>
<dbReference type="AlphaFoldDB" id="A0A392Q3A5"/>
<dbReference type="Gene3D" id="3.10.450.10">
    <property type="match status" value="1"/>
</dbReference>
<dbReference type="Proteomes" id="UP000265520">
    <property type="component" value="Unassembled WGS sequence"/>
</dbReference>
<feature type="non-terminal residue" evidence="1">
    <location>
        <position position="52"/>
    </location>
</feature>
<protein>
    <submittedName>
        <fullName evidence="1">Cysteine proteinase inhibitor</fullName>
    </submittedName>
</protein>
<evidence type="ECO:0000313" key="2">
    <source>
        <dbReference type="Proteomes" id="UP000265520"/>
    </source>
</evidence>
<keyword evidence="2" id="KW-1185">Reference proteome</keyword>
<dbReference type="InterPro" id="IPR046350">
    <property type="entry name" value="Cystatin_sf"/>
</dbReference>
<sequence length="52" mass="5694">MLASTTKNQAIPPEGGSSVDVNDPHVIDIANFAVTEYNKRISIYMSTLKLDK</sequence>
<accession>A0A392Q3A5</accession>
<evidence type="ECO:0000313" key="1">
    <source>
        <dbReference type="EMBL" id="MCI18210.1"/>
    </source>
</evidence>
<comment type="caution">
    <text evidence="1">The sequence shown here is derived from an EMBL/GenBank/DDBJ whole genome shotgun (WGS) entry which is preliminary data.</text>
</comment>